<dbReference type="PATRIC" id="fig|1313.5275.peg.417"/>
<dbReference type="Proteomes" id="UP000315060">
    <property type="component" value="Unassembled WGS sequence"/>
</dbReference>
<name>A0A0B7KYZ5_STREE</name>
<dbReference type="Proteomes" id="UP000318940">
    <property type="component" value="Unassembled WGS sequence"/>
</dbReference>
<dbReference type="EC" id="4.4.1.5" evidence="3"/>
<dbReference type="SUPFAM" id="SSF54593">
    <property type="entry name" value="Glyoxalase/Bleomycin resistance protein/Dihydroxybiphenyl dioxygenase"/>
    <property type="match status" value="1"/>
</dbReference>
<dbReference type="EMBL" id="VMVH01000065">
    <property type="protein sequence ID" value="TVW26550.1"/>
    <property type="molecule type" value="Genomic_DNA"/>
</dbReference>
<dbReference type="PANTHER" id="PTHR35006:SF2">
    <property type="entry name" value="GLYOXALASE FAMILY PROTEIN (AFU_ORTHOLOGUE AFUA_5G14830)"/>
    <property type="match status" value="1"/>
</dbReference>
<proteinExistence type="predicted"/>
<reference evidence="7 8" key="1">
    <citation type="submission" date="2015-03" db="EMBL/GenBank/DDBJ databases">
        <authorList>
            <consortium name="Pathogen Informatics"/>
            <person name="Murphy D."/>
        </authorList>
    </citation>
    <scope>NUCLEOTIDE SEQUENCE [LARGE SCALE GENOMIC DNA]</scope>
    <source>
        <strain evidence="3 8">0310</strain>
        <strain evidence="2 7">SMRU975</strain>
    </source>
</reference>
<evidence type="ECO:0000313" key="8">
    <source>
        <dbReference type="Proteomes" id="UP000045541"/>
    </source>
</evidence>
<dbReference type="InterPro" id="IPR037523">
    <property type="entry name" value="VOC_core"/>
</dbReference>
<evidence type="ECO:0000313" key="2">
    <source>
        <dbReference type="EMBL" id="CIY85065.1"/>
    </source>
</evidence>
<dbReference type="EMBL" id="CKRE01000020">
    <property type="protein sequence ID" value="CIY85065.1"/>
    <property type="molecule type" value="Genomic_DNA"/>
</dbReference>
<dbReference type="Gene3D" id="3.10.180.10">
    <property type="entry name" value="2,3-Dihydroxybiphenyl 1,2-Dioxygenase, domain 1"/>
    <property type="match status" value="1"/>
</dbReference>
<evidence type="ECO:0000313" key="7">
    <source>
        <dbReference type="Proteomes" id="UP000042512"/>
    </source>
</evidence>
<keyword evidence="3" id="KW-0456">Lyase</keyword>
<dbReference type="Proteomes" id="UP000045541">
    <property type="component" value="Unassembled WGS sequence"/>
</dbReference>
<accession>A0A0B7KYZ5</accession>
<dbReference type="GO" id="GO:0004462">
    <property type="term" value="F:lactoylglutathione lyase activity"/>
    <property type="evidence" value="ECO:0007669"/>
    <property type="project" value="UniProtKB-EC"/>
</dbReference>
<reference evidence="10 11" key="3">
    <citation type="submission" date="2019-07" db="EMBL/GenBank/DDBJ databases">
        <authorList>
            <person name="Mohale T."/>
        </authorList>
    </citation>
    <scope>NUCLEOTIDE SEQUENCE [LARGE SCALE GENOMIC DNA]</scope>
    <source>
        <strain evidence="5 11">NTPn 189</strain>
        <strain evidence="6 10">NTPn 59</strain>
    </source>
</reference>
<evidence type="ECO:0000313" key="10">
    <source>
        <dbReference type="Proteomes" id="UP000315060"/>
    </source>
</evidence>
<dbReference type="EMBL" id="CMWB01000004">
    <property type="protein sequence ID" value="CKI93227.1"/>
    <property type="molecule type" value="Genomic_DNA"/>
</dbReference>
<evidence type="ECO:0000259" key="1">
    <source>
        <dbReference type="PROSITE" id="PS51819"/>
    </source>
</evidence>
<evidence type="ECO:0000313" key="11">
    <source>
        <dbReference type="Proteomes" id="UP000318940"/>
    </source>
</evidence>
<sequence>MRIIDHFEIKVKDLQILEGFYRSFLAPLDYKLAFKTSSLISFLSPNSPHPGGDFWLTQGTQDPVHFAFLAENKEEVQACYEAGLEAGGRDNGAPGYRSEHPIYYAAFMIDLDGNNIEVVCHKE</sequence>
<dbReference type="PANTHER" id="PTHR35006">
    <property type="entry name" value="GLYOXALASE FAMILY PROTEIN (AFU_ORTHOLOGUE AFUA_5G14830)"/>
    <property type="match status" value="1"/>
</dbReference>
<dbReference type="EMBL" id="VMYC01000231">
    <property type="protein sequence ID" value="TVX66630.1"/>
    <property type="molecule type" value="Genomic_DNA"/>
</dbReference>
<evidence type="ECO:0000313" key="9">
    <source>
        <dbReference type="Proteomes" id="UP000046095"/>
    </source>
</evidence>
<evidence type="ECO:0000313" key="6">
    <source>
        <dbReference type="EMBL" id="TVX66630.1"/>
    </source>
</evidence>
<dbReference type="AlphaFoldDB" id="A0A0B7KYZ5"/>
<dbReference type="CDD" id="cd07262">
    <property type="entry name" value="VOC_like"/>
    <property type="match status" value="1"/>
</dbReference>
<organism evidence="3 8">
    <name type="scientific">Streptococcus pneumoniae</name>
    <dbReference type="NCBI Taxonomy" id="1313"/>
    <lineage>
        <taxon>Bacteria</taxon>
        <taxon>Bacillati</taxon>
        <taxon>Bacillota</taxon>
        <taxon>Bacilli</taxon>
        <taxon>Lactobacillales</taxon>
        <taxon>Streptococcaceae</taxon>
        <taxon>Streptococcus</taxon>
    </lineage>
</organism>
<gene>
    <name evidence="6" type="ORF">AZJ28_10965</name>
    <name evidence="5" type="ORF">AZK02_07360</name>
    <name evidence="2" type="ORF">ERS020485_01457</name>
    <name evidence="4" type="ORF">ERS021218_01928</name>
    <name evidence="3" type="ORF">ERS096071_00431</name>
</gene>
<evidence type="ECO:0000313" key="5">
    <source>
        <dbReference type="EMBL" id="TVW26550.1"/>
    </source>
</evidence>
<evidence type="ECO:0000313" key="3">
    <source>
        <dbReference type="EMBL" id="CKI93227.1"/>
    </source>
</evidence>
<dbReference type="PROSITE" id="PS51819">
    <property type="entry name" value="VOC"/>
    <property type="match status" value="1"/>
</dbReference>
<evidence type="ECO:0000313" key="4">
    <source>
        <dbReference type="EMBL" id="COR88979.1"/>
    </source>
</evidence>
<feature type="domain" description="VOC" evidence="1">
    <location>
        <begin position="3"/>
        <end position="121"/>
    </location>
</feature>
<reference evidence="4 9" key="2">
    <citation type="submission" date="2015-03" db="EMBL/GenBank/DDBJ databases">
        <authorList>
            <person name="Murphy D."/>
        </authorList>
    </citation>
    <scope>NUCLEOTIDE SEQUENCE [LARGE SCALE GENOMIC DNA]</scope>
    <source>
        <strain evidence="4 9">SMRU1708</strain>
    </source>
</reference>
<dbReference type="Proteomes" id="UP000042512">
    <property type="component" value="Unassembled WGS sequence"/>
</dbReference>
<dbReference type="EMBL" id="CRVC01000030">
    <property type="protein sequence ID" value="COR88979.1"/>
    <property type="molecule type" value="Genomic_DNA"/>
</dbReference>
<dbReference type="Proteomes" id="UP000046095">
    <property type="component" value="Unassembled WGS sequence"/>
</dbReference>
<dbReference type="InterPro" id="IPR029068">
    <property type="entry name" value="Glyas_Bleomycin-R_OHBP_Dase"/>
</dbReference>
<dbReference type="Pfam" id="PF00903">
    <property type="entry name" value="Glyoxalase"/>
    <property type="match status" value="1"/>
</dbReference>
<protein>
    <submittedName>
        <fullName evidence="3">Lactoylglutathione lyase</fullName>
        <ecNumber evidence="3">4.4.1.5</ecNumber>
    </submittedName>
    <submittedName>
        <fullName evidence="5">VOC family protein</fullName>
    </submittedName>
</protein>
<dbReference type="InterPro" id="IPR004360">
    <property type="entry name" value="Glyas_Fos-R_dOase_dom"/>
</dbReference>